<dbReference type="EMBL" id="BAABLM010000003">
    <property type="protein sequence ID" value="GAA4675832.1"/>
    <property type="molecule type" value="Genomic_DNA"/>
</dbReference>
<proteinExistence type="predicted"/>
<evidence type="ECO:0000313" key="4">
    <source>
        <dbReference type="Proteomes" id="UP001501295"/>
    </source>
</evidence>
<feature type="compositionally biased region" description="Basic and acidic residues" evidence="1">
    <location>
        <begin position="16"/>
        <end position="35"/>
    </location>
</feature>
<evidence type="ECO:0000256" key="1">
    <source>
        <dbReference type="SAM" id="MobiDB-lite"/>
    </source>
</evidence>
<comment type="caution">
    <text evidence="3">The sequence shown here is derived from an EMBL/GenBank/DDBJ whole genome shotgun (WGS) entry which is preliminary data.</text>
</comment>
<name>A0ABP8W009_9MICO</name>
<dbReference type="Proteomes" id="UP001501295">
    <property type="component" value="Unassembled WGS sequence"/>
</dbReference>
<evidence type="ECO:0000313" key="3">
    <source>
        <dbReference type="EMBL" id="GAA4675832.1"/>
    </source>
</evidence>
<sequence length="310" mass="32258">MAAAGSGRRRGGPVRDPGRHRGDDSSEPSERSFEPFERSFEALGRLAYAEARVSASASDLDSGEVLLAIDETVSLPGGEIGVLLLLVDVAARIEDDSLPALELLERGDGAVEGRRAAGGLWSSLVAPVLTVVDAAALVGAVRDPGATNALIRRVGLESVRARGEALGLSRTALLDLIRAERGPDDAPQLSVASAVELEHLVRDLVHGDRVGIEVGNRVLGWLSGGVDLSVVASAFGLDPVAHRAADHGLQLVNVTGSARGVRSEAGALRGASRGVSYAATVAFDDTDLVTRLRVLEALRTVGFDLLEYVG</sequence>
<dbReference type="InterPro" id="IPR012338">
    <property type="entry name" value="Beta-lactam/transpept-like"/>
</dbReference>
<dbReference type="Gene3D" id="3.40.710.10">
    <property type="entry name" value="DD-peptidase/beta-lactamase superfamily"/>
    <property type="match status" value="1"/>
</dbReference>
<gene>
    <name evidence="3" type="ORF">GCM10025780_20500</name>
</gene>
<dbReference type="Pfam" id="PF13354">
    <property type="entry name" value="Beta-lactamase2"/>
    <property type="match status" value="1"/>
</dbReference>
<dbReference type="SUPFAM" id="SSF56601">
    <property type="entry name" value="beta-lactamase/transpeptidase-like"/>
    <property type="match status" value="1"/>
</dbReference>
<feature type="region of interest" description="Disordered" evidence="1">
    <location>
        <begin position="1"/>
        <end position="35"/>
    </location>
</feature>
<accession>A0ABP8W009</accession>
<keyword evidence="4" id="KW-1185">Reference proteome</keyword>
<evidence type="ECO:0000259" key="2">
    <source>
        <dbReference type="Pfam" id="PF13354"/>
    </source>
</evidence>
<organism evidence="3 4">
    <name type="scientific">Frondihabitans cladoniiphilus</name>
    <dbReference type="NCBI Taxonomy" id="715785"/>
    <lineage>
        <taxon>Bacteria</taxon>
        <taxon>Bacillati</taxon>
        <taxon>Actinomycetota</taxon>
        <taxon>Actinomycetes</taxon>
        <taxon>Micrococcales</taxon>
        <taxon>Microbacteriaceae</taxon>
        <taxon>Frondihabitans</taxon>
    </lineage>
</organism>
<dbReference type="RefSeq" id="WP_345375756.1">
    <property type="nucleotide sequence ID" value="NZ_BAABLM010000003.1"/>
</dbReference>
<feature type="domain" description="Beta-lactamase class A catalytic" evidence="2">
    <location>
        <begin position="56"/>
        <end position="281"/>
    </location>
</feature>
<dbReference type="InterPro" id="IPR045155">
    <property type="entry name" value="Beta-lactam_cat"/>
</dbReference>
<reference evidence="4" key="1">
    <citation type="journal article" date="2019" name="Int. J. Syst. Evol. Microbiol.">
        <title>The Global Catalogue of Microorganisms (GCM) 10K type strain sequencing project: providing services to taxonomists for standard genome sequencing and annotation.</title>
        <authorList>
            <consortium name="The Broad Institute Genomics Platform"/>
            <consortium name="The Broad Institute Genome Sequencing Center for Infectious Disease"/>
            <person name="Wu L."/>
            <person name="Ma J."/>
        </authorList>
    </citation>
    <scope>NUCLEOTIDE SEQUENCE [LARGE SCALE GENOMIC DNA]</scope>
    <source>
        <strain evidence="4">JCM 18956</strain>
    </source>
</reference>
<protein>
    <recommendedName>
        <fullName evidence="2">Beta-lactamase class A catalytic domain-containing protein</fullName>
    </recommendedName>
</protein>